<gene>
    <name evidence="5" type="ORF">GA0070604_4007</name>
</gene>
<dbReference type="GO" id="GO:0003677">
    <property type="term" value="F:DNA binding"/>
    <property type="evidence" value="ECO:0007669"/>
    <property type="project" value="UniProtKB-KW"/>
</dbReference>
<dbReference type="STRING" id="227316.GA0070604_4007"/>
<dbReference type="Pfam" id="PF12802">
    <property type="entry name" value="MarR_2"/>
    <property type="match status" value="1"/>
</dbReference>
<dbReference type="SUPFAM" id="SSF46785">
    <property type="entry name" value="Winged helix' DNA-binding domain"/>
    <property type="match status" value="1"/>
</dbReference>
<dbReference type="Proteomes" id="UP000199696">
    <property type="component" value="Unassembled WGS sequence"/>
</dbReference>
<dbReference type="PROSITE" id="PS50987">
    <property type="entry name" value="HTH_ARSR_2"/>
    <property type="match status" value="1"/>
</dbReference>
<reference evidence="6" key="1">
    <citation type="submission" date="2016-06" db="EMBL/GenBank/DDBJ databases">
        <authorList>
            <person name="Varghese N."/>
            <person name="Submissions Spin"/>
        </authorList>
    </citation>
    <scope>NUCLEOTIDE SEQUENCE [LARGE SCALE GENOMIC DNA]</scope>
    <source>
        <strain evidence="6">DSM 44814</strain>
    </source>
</reference>
<dbReference type="InterPro" id="IPR036390">
    <property type="entry name" value="WH_DNA-bd_sf"/>
</dbReference>
<dbReference type="CDD" id="cd00090">
    <property type="entry name" value="HTH_ARSR"/>
    <property type="match status" value="1"/>
</dbReference>
<name>A0A1C6UYX8_9ACTN</name>
<protein>
    <submittedName>
        <fullName evidence="5">Helix-turn-helix domain-containing protein</fullName>
    </submittedName>
</protein>
<dbReference type="EMBL" id="FMHY01000002">
    <property type="protein sequence ID" value="SCL59222.1"/>
    <property type="molecule type" value="Genomic_DNA"/>
</dbReference>
<sequence>MIRIHFTADDLARVRLLTGWGPLGETCFSLARSFGRNRRQVLTPRSPQGHRSTVALAHPYAPLLGSGALDLLTLTGPTDSIEEGLAALLEVRPQHLRAEITAAATTAGWPQARLRRLMGEVDPAGNRDDRRQLVRFLHAHHRHAVAPHWSRIHARVKAEHSALTRVLSKDGVDGLLTWLAPFARWRSPVLEVEHCGVLTDIRLDGRGLLLVPSVLQAGPAVWLNGVDEQAPVVLFLPLARSTADLAAVLSEPSAAPRLGALVNLLGRTRAHVLDTIGDGPCTTRELAHRLAVSSASASEHATVLRDAGLIATTRQGRAVQHRLTLLGERLLRGADEQNREVRAGPR</sequence>
<dbReference type="InterPro" id="IPR051011">
    <property type="entry name" value="Metal_resp_trans_reg"/>
</dbReference>
<dbReference type="AlphaFoldDB" id="A0A1C6UYX8"/>
<dbReference type="SMART" id="SM00418">
    <property type="entry name" value="HTH_ARSR"/>
    <property type="match status" value="1"/>
</dbReference>
<dbReference type="InterPro" id="IPR011991">
    <property type="entry name" value="ArsR-like_HTH"/>
</dbReference>
<evidence type="ECO:0000259" key="4">
    <source>
        <dbReference type="PROSITE" id="PS50987"/>
    </source>
</evidence>
<dbReference type="Gene3D" id="1.10.10.10">
    <property type="entry name" value="Winged helix-like DNA-binding domain superfamily/Winged helix DNA-binding domain"/>
    <property type="match status" value="1"/>
</dbReference>
<keyword evidence="3" id="KW-0804">Transcription</keyword>
<dbReference type="InterPro" id="IPR036388">
    <property type="entry name" value="WH-like_DNA-bd_sf"/>
</dbReference>
<keyword evidence="2" id="KW-0238">DNA-binding</keyword>
<evidence type="ECO:0000256" key="3">
    <source>
        <dbReference type="ARBA" id="ARBA00023163"/>
    </source>
</evidence>
<accession>A0A1C6UYX8</accession>
<dbReference type="RefSeq" id="WP_091120484.1">
    <property type="nucleotide sequence ID" value="NZ_JBHUNB010000016.1"/>
</dbReference>
<keyword evidence="6" id="KW-1185">Reference proteome</keyword>
<dbReference type="InterPro" id="IPR001845">
    <property type="entry name" value="HTH_ArsR_DNA-bd_dom"/>
</dbReference>
<dbReference type="InterPro" id="IPR000835">
    <property type="entry name" value="HTH_MarR-typ"/>
</dbReference>
<dbReference type="PANTHER" id="PTHR43132">
    <property type="entry name" value="ARSENICAL RESISTANCE OPERON REPRESSOR ARSR-RELATED"/>
    <property type="match status" value="1"/>
</dbReference>
<evidence type="ECO:0000313" key="6">
    <source>
        <dbReference type="Proteomes" id="UP000199696"/>
    </source>
</evidence>
<dbReference type="GO" id="GO:0003700">
    <property type="term" value="F:DNA-binding transcription factor activity"/>
    <property type="evidence" value="ECO:0007669"/>
    <property type="project" value="InterPro"/>
</dbReference>
<evidence type="ECO:0000256" key="1">
    <source>
        <dbReference type="ARBA" id="ARBA00023015"/>
    </source>
</evidence>
<dbReference type="PANTHER" id="PTHR43132:SF8">
    <property type="entry name" value="HTH-TYPE TRANSCRIPTIONAL REGULATOR KMTR"/>
    <property type="match status" value="1"/>
</dbReference>
<keyword evidence="1" id="KW-0805">Transcription regulation</keyword>
<feature type="domain" description="HTH arsR-type" evidence="4">
    <location>
        <begin position="249"/>
        <end position="342"/>
    </location>
</feature>
<proteinExistence type="predicted"/>
<evidence type="ECO:0000313" key="5">
    <source>
        <dbReference type="EMBL" id="SCL59222.1"/>
    </source>
</evidence>
<evidence type="ECO:0000256" key="2">
    <source>
        <dbReference type="ARBA" id="ARBA00023125"/>
    </source>
</evidence>
<organism evidence="5 6">
    <name type="scientific">Micromonospora eburnea</name>
    <dbReference type="NCBI Taxonomy" id="227316"/>
    <lineage>
        <taxon>Bacteria</taxon>
        <taxon>Bacillati</taxon>
        <taxon>Actinomycetota</taxon>
        <taxon>Actinomycetes</taxon>
        <taxon>Micromonosporales</taxon>
        <taxon>Micromonosporaceae</taxon>
        <taxon>Micromonospora</taxon>
    </lineage>
</organism>